<dbReference type="AlphaFoldDB" id="A0A218XAZ9"/>
<sequence length="306" mass="34608">MKSIRSFDLKKSAESSLTESYAARRPLPAANWRTTTEEDEEKQQQAVQAGLGAHHLKKKRKRVNLKRGRVGERQEVTVSPLVEKYWFQRYKLFSRYDVGIRMDEEGWYSVTPEEIAIRHAEKCRGRTVIDCFAGVGGNAIQFARMCYYVVAIDIDPQKVALALHNAKIYGIEDCIDFISGDFFQLAPSLKADIVYISPPWGGPSYKNIQNFTLDLLKPKDGYVYVAFFGSPIAQVITPNIIMFLPRNIDLNQVEELSWLSSPPLEIEIEKNYVDGNFKGITVYFGRFESDVSGLPSSLEDGSVSKG</sequence>
<dbReference type="Pfam" id="PF09445">
    <property type="entry name" value="Methyltransf_15"/>
    <property type="match status" value="1"/>
</dbReference>
<keyword evidence="7" id="KW-0489">Methyltransferase</keyword>
<dbReference type="GO" id="GO:0005737">
    <property type="term" value="C:cytoplasm"/>
    <property type="evidence" value="ECO:0007669"/>
    <property type="project" value="UniProtKB-SubCell"/>
</dbReference>
<evidence type="ECO:0000256" key="2">
    <source>
        <dbReference type="ARBA" id="ARBA00004496"/>
    </source>
</evidence>
<evidence type="ECO:0000256" key="19">
    <source>
        <dbReference type="ARBA" id="ARBA00057179"/>
    </source>
</evidence>
<evidence type="ECO:0000313" key="25">
    <source>
        <dbReference type="Proteomes" id="UP000197138"/>
    </source>
</evidence>
<protein>
    <recommendedName>
        <fullName evidence="4">Trimethylguanosine synthase</fullName>
    </recommendedName>
    <alternativeName>
        <fullName evidence="18">Cap-specific guanine-N(2) methyltransferase</fullName>
    </alternativeName>
    <alternativeName>
        <fullName evidence="21">Nuclear receptor coactivator 6-interacting protein</fullName>
    </alternativeName>
    <alternativeName>
        <fullName evidence="22">PRIP-interacting protein with methyltransferase motif</fullName>
    </alternativeName>
</protein>
<evidence type="ECO:0000256" key="20">
    <source>
        <dbReference type="ARBA" id="ARBA00064494"/>
    </source>
</evidence>
<evidence type="ECO:0000256" key="9">
    <source>
        <dbReference type="ARBA" id="ARBA00022691"/>
    </source>
</evidence>
<keyword evidence="5" id="KW-0963">Cytoplasm</keyword>
<comment type="similarity">
    <text evidence="13">Belongs to the methyltransferase superfamily. Trimethylguanosine synthase family.</text>
</comment>
<evidence type="ECO:0000256" key="3">
    <source>
        <dbReference type="ARBA" id="ARBA00004604"/>
    </source>
</evidence>
<keyword evidence="8" id="KW-0808">Transferase</keyword>
<comment type="catalytic activity">
    <reaction evidence="14">
        <text>a 5'-end (N(2),N(7)-dimethyl 5'-triphosphoguanosine)-ribonucleoside in snoRNA + S-adenosyl-L-methionine = a 5'-end (N(2),N(2),N(7)-trimethyl 5'-triphosphoguanosine)-ribonucleoside in snoRNA + S-adenosyl-L-homocysteine + H(+)</text>
        <dbReference type="Rhea" id="RHEA:78507"/>
        <dbReference type="Rhea" id="RHEA-COMP:19088"/>
        <dbReference type="Rhea" id="RHEA-COMP:19090"/>
        <dbReference type="ChEBI" id="CHEBI:15378"/>
        <dbReference type="ChEBI" id="CHEBI:57856"/>
        <dbReference type="ChEBI" id="CHEBI:59789"/>
        <dbReference type="ChEBI" id="CHEBI:167623"/>
        <dbReference type="ChEBI" id="CHEBI:172880"/>
    </reaction>
    <physiologicalReaction direction="left-to-right" evidence="14">
        <dbReference type="Rhea" id="RHEA:78508"/>
    </physiologicalReaction>
</comment>
<dbReference type="EMBL" id="MTKT01002214">
    <property type="protein sequence ID" value="OWM81890.1"/>
    <property type="molecule type" value="Genomic_DNA"/>
</dbReference>
<comment type="subcellular location">
    <subcellularLocation>
        <location evidence="2">Cytoplasm</location>
    </subcellularLocation>
    <subcellularLocation>
        <location evidence="1">Nucleus</location>
        <location evidence="1">Cajal body</location>
    </subcellularLocation>
    <subcellularLocation>
        <location evidence="3">Nucleus</location>
        <location evidence="3">Nucleolus</location>
    </subcellularLocation>
</comment>
<evidence type="ECO:0000313" key="24">
    <source>
        <dbReference type="EMBL" id="OWM81890.1"/>
    </source>
</evidence>
<evidence type="ECO:0000256" key="16">
    <source>
        <dbReference type="ARBA" id="ARBA00048763"/>
    </source>
</evidence>
<evidence type="ECO:0000256" key="17">
    <source>
        <dbReference type="ARBA" id="ARBA00049075"/>
    </source>
</evidence>
<dbReference type="InterPro" id="IPR029063">
    <property type="entry name" value="SAM-dependent_MTases_sf"/>
</dbReference>
<keyword evidence="10" id="KW-0805">Transcription regulation</keyword>
<feature type="compositionally biased region" description="Basic and acidic residues" evidence="23">
    <location>
        <begin position="1"/>
        <end position="13"/>
    </location>
</feature>
<evidence type="ECO:0000256" key="14">
    <source>
        <dbReference type="ARBA" id="ARBA00047418"/>
    </source>
</evidence>
<keyword evidence="11" id="KW-0804">Transcription</keyword>
<dbReference type="Gene3D" id="3.40.50.150">
    <property type="entry name" value="Vaccinia Virus protein VP39"/>
    <property type="match status" value="1"/>
</dbReference>
<evidence type="ECO:0000256" key="4">
    <source>
        <dbReference type="ARBA" id="ARBA00018517"/>
    </source>
</evidence>
<evidence type="ECO:0000256" key="13">
    <source>
        <dbReference type="ARBA" id="ARBA00025783"/>
    </source>
</evidence>
<reference evidence="25" key="1">
    <citation type="journal article" date="2017" name="Plant J.">
        <title>The pomegranate (Punica granatum L.) genome and the genomics of punicalagin biosynthesis.</title>
        <authorList>
            <person name="Qin G."/>
            <person name="Xu C."/>
            <person name="Ming R."/>
            <person name="Tang H."/>
            <person name="Guyot R."/>
            <person name="Kramer E.M."/>
            <person name="Hu Y."/>
            <person name="Yi X."/>
            <person name="Qi Y."/>
            <person name="Xu X."/>
            <person name="Gao Z."/>
            <person name="Pan H."/>
            <person name="Jian J."/>
            <person name="Tian Y."/>
            <person name="Yue Z."/>
            <person name="Xu Y."/>
        </authorList>
    </citation>
    <scope>NUCLEOTIDE SEQUENCE [LARGE SCALE GENOMIC DNA]</scope>
    <source>
        <strain evidence="25">cv. Dabenzi</strain>
    </source>
</reference>
<gene>
    <name evidence="24" type="ORF">CDL15_Pgr007928</name>
</gene>
<comment type="catalytic activity">
    <reaction evidence="16">
        <text>a 5'-end (N(2),N(7)-dimethyl 5'-triphosphoguanosine)-ribonucleoside in snRNA + S-adenosyl-L-methionine = a 5'-end (N(2),N(2),N(7)-trimethyl 5'-triphosphoguanosine)-ribonucleoside in snRNA + S-adenosyl-L-homocysteine + H(+)</text>
        <dbReference type="Rhea" id="RHEA:78479"/>
        <dbReference type="Rhea" id="RHEA-COMP:19087"/>
        <dbReference type="Rhea" id="RHEA-COMP:19089"/>
        <dbReference type="ChEBI" id="CHEBI:15378"/>
        <dbReference type="ChEBI" id="CHEBI:57856"/>
        <dbReference type="ChEBI" id="CHEBI:59789"/>
        <dbReference type="ChEBI" id="CHEBI:167623"/>
        <dbReference type="ChEBI" id="CHEBI:172880"/>
    </reaction>
    <physiologicalReaction direction="left-to-right" evidence="16">
        <dbReference type="Rhea" id="RHEA:78480"/>
    </physiologicalReaction>
</comment>
<comment type="caution">
    <text evidence="24">The sequence shown here is derived from an EMBL/GenBank/DDBJ whole genome shotgun (WGS) entry which is preliminary data.</text>
</comment>
<dbReference type="PANTHER" id="PTHR14741:SF41">
    <property type="entry name" value="TRIMETHYLGUANOSINE SYNTHASE"/>
    <property type="match status" value="1"/>
</dbReference>
<dbReference type="GO" id="GO:0005730">
    <property type="term" value="C:nucleolus"/>
    <property type="evidence" value="ECO:0007669"/>
    <property type="project" value="UniProtKB-SubCell"/>
</dbReference>
<evidence type="ECO:0000256" key="18">
    <source>
        <dbReference type="ARBA" id="ARBA00049790"/>
    </source>
</evidence>
<proteinExistence type="inferred from homology"/>
<evidence type="ECO:0000256" key="12">
    <source>
        <dbReference type="ARBA" id="ARBA00023242"/>
    </source>
</evidence>
<evidence type="ECO:0000256" key="11">
    <source>
        <dbReference type="ARBA" id="ARBA00023163"/>
    </source>
</evidence>
<evidence type="ECO:0000256" key="23">
    <source>
        <dbReference type="SAM" id="MobiDB-lite"/>
    </source>
</evidence>
<dbReference type="Proteomes" id="UP000197138">
    <property type="component" value="Unassembled WGS sequence"/>
</dbReference>
<evidence type="ECO:0000256" key="8">
    <source>
        <dbReference type="ARBA" id="ARBA00022679"/>
    </source>
</evidence>
<keyword evidence="6" id="KW-0597">Phosphoprotein</keyword>
<dbReference type="InterPro" id="IPR019012">
    <property type="entry name" value="RNA_cap_Gua-N2-MeTrfase"/>
</dbReference>
<feature type="region of interest" description="Disordered" evidence="23">
    <location>
        <begin position="1"/>
        <end position="22"/>
    </location>
</feature>
<comment type="function">
    <text evidence="19">Catalyzes the 2 serial methylation steps for the conversion of the 7-monomethylguanosine (m(7)G) caps of snRNAs and snoRNAs to a 2,2,7-trimethylguanosine (m(2,2,7)G) cap structure. The enzyme is specific for guanine, and N7 methylation must precede N2 methylation. Hypermethylation of the m7G cap of U snRNAs leads to their concentration in nuclear foci, their colocalization with coilin and the formation of canonical Cajal bodies (CBs). Plays a role in transcriptional regulation.</text>
</comment>
<dbReference type="GO" id="GO:0015030">
    <property type="term" value="C:Cajal body"/>
    <property type="evidence" value="ECO:0007669"/>
    <property type="project" value="UniProtKB-SubCell"/>
</dbReference>
<comment type="subunit">
    <text evidence="20">May form homooligomers. Interacts with CREBBP/CBP, EED/WAIT1, EP300/P300, NCOA6/PRIP, PPARBP/PBP and SMN.</text>
</comment>
<dbReference type="PANTHER" id="PTHR14741">
    <property type="entry name" value="S-ADENOSYLMETHIONINE-DEPENDENT METHYLTRANSFERASE RELATED"/>
    <property type="match status" value="1"/>
</dbReference>
<evidence type="ECO:0000256" key="5">
    <source>
        <dbReference type="ARBA" id="ARBA00022490"/>
    </source>
</evidence>
<evidence type="ECO:0000256" key="22">
    <source>
        <dbReference type="ARBA" id="ARBA00081504"/>
    </source>
</evidence>
<evidence type="ECO:0000256" key="10">
    <source>
        <dbReference type="ARBA" id="ARBA00023015"/>
    </source>
</evidence>
<evidence type="ECO:0000256" key="21">
    <source>
        <dbReference type="ARBA" id="ARBA00079339"/>
    </source>
</evidence>
<evidence type="ECO:0000256" key="7">
    <source>
        <dbReference type="ARBA" id="ARBA00022603"/>
    </source>
</evidence>
<keyword evidence="9" id="KW-0949">S-adenosyl-L-methionine</keyword>
<organism evidence="24 25">
    <name type="scientific">Punica granatum</name>
    <name type="common">Pomegranate</name>
    <dbReference type="NCBI Taxonomy" id="22663"/>
    <lineage>
        <taxon>Eukaryota</taxon>
        <taxon>Viridiplantae</taxon>
        <taxon>Streptophyta</taxon>
        <taxon>Embryophyta</taxon>
        <taxon>Tracheophyta</taxon>
        <taxon>Spermatophyta</taxon>
        <taxon>Magnoliopsida</taxon>
        <taxon>eudicotyledons</taxon>
        <taxon>Gunneridae</taxon>
        <taxon>Pentapetalae</taxon>
        <taxon>rosids</taxon>
        <taxon>malvids</taxon>
        <taxon>Myrtales</taxon>
        <taxon>Lythraceae</taxon>
        <taxon>Punica</taxon>
    </lineage>
</organism>
<comment type="catalytic activity">
    <reaction evidence="15">
        <text>a 5'-end (N(7)-methyl 5'-triphosphoguanosine)-ribonucleoside in snoRNA + S-adenosyl-L-methionine = a 5'-end (N(2),N(7)-dimethyl 5'-triphosphoguanosine)-ribonucleoside in snoRNA + S-adenosyl-L-homocysteine + H(+)</text>
        <dbReference type="Rhea" id="RHEA:78475"/>
        <dbReference type="Rhea" id="RHEA-COMP:19086"/>
        <dbReference type="Rhea" id="RHEA-COMP:19088"/>
        <dbReference type="ChEBI" id="CHEBI:15378"/>
        <dbReference type="ChEBI" id="CHEBI:57856"/>
        <dbReference type="ChEBI" id="CHEBI:59789"/>
        <dbReference type="ChEBI" id="CHEBI:156461"/>
        <dbReference type="ChEBI" id="CHEBI:172880"/>
    </reaction>
    <physiologicalReaction direction="left-to-right" evidence="15">
        <dbReference type="Rhea" id="RHEA:78476"/>
    </physiologicalReaction>
</comment>
<dbReference type="FunFam" id="3.40.50.150:FF:000066">
    <property type="entry name" value="Trimethylguanosine synthase 1"/>
    <property type="match status" value="1"/>
</dbReference>
<keyword evidence="12" id="KW-0539">Nucleus</keyword>
<dbReference type="GO" id="GO:0071164">
    <property type="term" value="F:RNA cap trimethylguanosine synthase activity"/>
    <property type="evidence" value="ECO:0007669"/>
    <property type="project" value="TreeGrafter"/>
</dbReference>
<evidence type="ECO:0000256" key="15">
    <source>
        <dbReference type="ARBA" id="ARBA00048740"/>
    </source>
</evidence>
<dbReference type="SUPFAM" id="SSF53335">
    <property type="entry name" value="S-adenosyl-L-methionine-dependent methyltransferases"/>
    <property type="match status" value="1"/>
</dbReference>
<evidence type="ECO:0000256" key="1">
    <source>
        <dbReference type="ARBA" id="ARBA00004408"/>
    </source>
</evidence>
<evidence type="ECO:0000256" key="6">
    <source>
        <dbReference type="ARBA" id="ARBA00022553"/>
    </source>
</evidence>
<comment type="catalytic activity">
    <reaction evidence="17">
        <text>a 5'-end (N(7)-methyl 5'-triphosphoguanosine)-ribonucleoside in snRNA + S-adenosyl-L-methionine = a 5'-end (N(2),N(7)-dimethyl 5'-triphosphoguanosine)-ribonucleoside in snRNA + S-adenosyl-L-homocysteine + H(+)</text>
        <dbReference type="Rhea" id="RHEA:78471"/>
        <dbReference type="Rhea" id="RHEA-COMP:19085"/>
        <dbReference type="Rhea" id="RHEA-COMP:19087"/>
        <dbReference type="ChEBI" id="CHEBI:15378"/>
        <dbReference type="ChEBI" id="CHEBI:57856"/>
        <dbReference type="ChEBI" id="CHEBI:59789"/>
        <dbReference type="ChEBI" id="CHEBI:156461"/>
        <dbReference type="ChEBI" id="CHEBI:172880"/>
    </reaction>
    <physiologicalReaction direction="left-to-right" evidence="17">
        <dbReference type="Rhea" id="RHEA:78472"/>
    </physiologicalReaction>
</comment>
<name>A0A218XAZ9_PUNGR</name>
<accession>A0A218XAZ9</accession>
<dbReference type="CDD" id="cd02440">
    <property type="entry name" value="AdoMet_MTases"/>
    <property type="match status" value="1"/>
</dbReference>